<sequence>MPLHTALLGQVRQVEKTRHIFAIMPHPFFSDVLQKKARLNETKAKIRNEDTTVDNGHESLALKKKKRVEKLAG</sequence>
<evidence type="ECO:0000313" key="1">
    <source>
        <dbReference type="EMBL" id="KAJ1361134.1"/>
    </source>
</evidence>
<evidence type="ECO:0000313" key="2">
    <source>
        <dbReference type="Proteomes" id="UP001196413"/>
    </source>
</evidence>
<keyword evidence="2" id="KW-1185">Reference proteome</keyword>
<protein>
    <submittedName>
        <fullName evidence="1">Uncharacterized protein</fullName>
    </submittedName>
</protein>
<dbReference type="EMBL" id="JAHQIW010004120">
    <property type="protein sequence ID" value="KAJ1361134.1"/>
    <property type="molecule type" value="Genomic_DNA"/>
</dbReference>
<comment type="caution">
    <text evidence="1">The sequence shown here is derived from an EMBL/GenBank/DDBJ whole genome shotgun (WGS) entry which is preliminary data.</text>
</comment>
<organism evidence="1 2">
    <name type="scientific">Parelaphostrongylus tenuis</name>
    <name type="common">Meningeal worm</name>
    <dbReference type="NCBI Taxonomy" id="148309"/>
    <lineage>
        <taxon>Eukaryota</taxon>
        <taxon>Metazoa</taxon>
        <taxon>Ecdysozoa</taxon>
        <taxon>Nematoda</taxon>
        <taxon>Chromadorea</taxon>
        <taxon>Rhabditida</taxon>
        <taxon>Rhabditina</taxon>
        <taxon>Rhabditomorpha</taxon>
        <taxon>Strongyloidea</taxon>
        <taxon>Metastrongylidae</taxon>
        <taxon>Parelaphostrongylus</taxon>
    </lineage>
</organism>
<gene>
    <name evidence="1" type="ORF">KIN20_020320</name>
</gene>
<proteinExistence type="predicted"/>
<dbReference type="Proteomes" id="UP001196413">
    <property type="component" value="Unassembled WGS sequence"/>
</dbReference>
<accession>A0AAD5QTL1</accession>
<dbReference type="AlphaFoldDB" id="A0AAD5QTL1"/>
<name>A0AAD5QTL1_PARTN</name>
<reference evidence="1" key="1">
    <citation type="submission" date="2021-06" db="EMBL/GenBank/DDBJ databases">
        <title>Parelaphostrongylus tenuis whole genome reference sequence.</title>
        <authorList>
            <person name="Garwood T.J."/>
            <person name="Larsen P.A."/>
            <person name="Fountain-Jones N.M."/>
            <person name="Garbe J.R."/>
            <person name="Macchietto M.G."/>
            <person name="Kania S.A."/>
            <person name="Gerhold R.W."/>
            <person name="Richards J.E."/>
            <person name="Wolf T.M."/>
        </authorList>
    </citation>
    <scope>NUCLEOTIDE SEQUENCE</scope>
    <source>
        <strain evidence="1">MNPRO001-30</strain>
        <tissue evidence="1">Meninges</tissue>
    </source>
</reference>